<dbReference type="Gene3D" id="3.30.10.10">
    <property type="entry name" value="Trypsin Inhibitor V, subunit A"/>
    <property type="match status" value="1"/>
</dbReference>
<dbReference type="PROSITE" id="PS51257">
    <property type="entry name" value="PROKAR_LIPOPROTEIN"/>
    <property type="match status" value="1"/>
</dbReference>
<keyword evidence="2" id="KW-0732">Signal</keyword>
<evidence type="ECO:0000256" key="1">
    <source>
        <dbReference type="SAM" id="MobiDB-lite"/>
    </source>
</evidence>
<comment type="caution">
    <text evidence="3">The sequence shown here is derived from an EMBL/GenBank/DDBJ whole genome shotgun (WGS) entry which is preliminary data.</text>
</comment>
<dbReference type="Proteomes" id="UP001596411">
    <property type="component" value="Unassembled WGS sequence"/>
</dbReference>
<proteinExistence type="predicted"/>
<keyword evidence="4" id="KW-1185">Reference proteome</keyword>
<dbReference type="RefSeq" id="WP_346063674.1">
    <property type="nucleotide sequence ID" value="NZ_BAAADR010000021.1"/>
</dbReference>
<sequence>MFKSSLTLLLSLALTACTLGSPPPPSEPAPRPPQVGQDGSGHHGGGEDACGANGVQTRVGQAYSEALHEELATTSGARQVRVMRPGQAYTMEYLHDRLNIRLDERERITDLFCG</sequence>
<accession>A0ABW2EZV5</accession>
<dbReference type="PANTHER" id="PTHR39600">
    <property type="entry name" value="PEPTIDASE INHIBITOR I78 FAMILY PROTEIN"/>
    <property type="match status" value="1"/>
</dbReference>
<feature type="region of interest" description="Disordered" evidence="1">
    <location>
        <begin position="18"/>
        <end position="54"/>
    </location>
</feature>
<gene>
    <name evidence="3" type="ORF">ACFQH5_11960</name>
</gene>
<dbReference type="Pfam" id="PF11720">
    <property type="entry name" value="Inhibitor_I78"/>
    <property type="match status" value="1"/>
</dbReference>
<organism evidence="3 4">
    <name type="scientific">Halomonas salifodinae</name>
    <dbReference type="NCBI Taxonomy" id="438745"/>
    <lineage>
        <taxon>Bacteria</taxon>
        <taxon>Pseudomonadati</taxon>
        <taxon>Pseudomonadota</taxon>
        <taxon>Gammaproteobacteria</taxon>
        <taxon>Oceanospirillales</taxon>
        <taxon>Halomonadaceae</taxon>
        <taxon>Halomonas</taxon>
    </lineage>
</organism>
<name>A0ABW2EZV5_9GAMM</name>
<protein>
    <submittedName>
        <fullName evidence="3">I78 family peptidase inhibitor</fullName>
    </submittedName>
</protein>
<feature type="compositionally biased region" description="Pro residues" evidence="1">
    <location>
        <begin position="21"/>
        <end position="33"/>
    </location>
</feature>
<evidence type="ECO:0000313" key="3">
    <source>
        <dbReference type="EMBL" id="MFC7090263.1"/>
    </source>
</evidence>
<feature type="chain" id="PRO_5047382942" evidence="2">
    <location>
        <begin position="17"/>
        <end position="114"/>
    </location>
</feature>
<evidence type="ECO:0000313" key="4">
    <source>
        <dbReference type="Proteomes" id="UP001596411"/>
    </source>
</evidence>
<feature type="signal peptide" evidence="2">
    <location>
        <begin position="1"/>
        <end position="16"/>
    </location>
</feature>
<evidence type="ECO:0000256" key="2">
    <source>
        <dbReference type="SAM" id="SignalP"/>
    </source>
</evidence>
<dbReference type="EMBL" id="JBHSZP010000024">
    <property type="protein sequence ID" value="MFC7090263.1"/>
    <property type="molecule type" value="Genomic_DNA"/>
</dbReference>
<dbReference type="InterPro" id="IPR021719">
    <property type="entry name" value="Prot_inh_I78"/>
</dbReference>
<dbReference type="PANTHER" id="PTHR39600:SF1">
    <property type="entry name" value="PEPTIDASE INHIBITOR I78 FAMILY PROTEIN"/>
    <property type="match status" value="1"/>
</dbReference>
<reference evidence="4" key="1">
    <citation type="journal article" date="2019" name="Int. J. Syst. Evol. Microbiol.">
        <title>The Global Catalogue of Microorganisms (GCM) 10K type strain sequencing project: providing services to taxonomists for standard genome sequencing and annotation.</title>
        <authorList>
            <consortium name="The Broad Institute Genomics Platform"/>
            <consortium name="The Broad Institute Genome Sequencing Center for Infectious Disease"/>
            <person name="Wu L."/>
            <person name="Ma J."/>
        </authorList>
    </citation>
    <scope>NUCLEOTIDE SEQUENCE [LARGE SCALE GENOMIC DNA]</scope>
    <source>
        <strain evidence="4">CGMCC 1.13666</strain>
    </source>
</reference>